<evidence type="ECO:0000313" key="2">
    <source>
        <dbReference type="EMBL" id="OFC50120.1"/>
    </source>
</evidence>
<evidence type="ECO:0000313" key="3">
    <source>
        <dbReference type="Proteomes" id="UP000175616"/>
    </source>
</evidence>
<dbReference type="EMBL" id="LZYE01000144">
    <property type="protein sequence ID" value="OFC36605.1"/>
    <property type="molecule type" value="Genomic_DNA"/>
</dbReference>
<protein>
    <recommendedName>
        <fullName evidence="5">Outer membrane lipoprotein</fullName>
    </recommendedName>
</protein>
<dbReference type="EMBL" id="LZYH01000851">
    <property type="protein sequence ID" value="OFC50120.1"/>
    <property type="molecule type" value="Genomic_DNA"/>
</dbReference>
<dbReference type="PROSITE" id="PS51257">
    <property type="entry name" value="PROKAR_LIPOPROTEIN"/>
    <property type="match status" value="1"/>
</dbReference>
<dbReference type="Proteomes" id="UP000175616">
    <property type="component" value="Unassembled WGS sequence"/>
</dbReference>
<sequence length="152" mass="15331">MKRTLFKSIVVALVVVALAGCATVPLSYQRYSSTENLRTQALAEGTVIRTMPIRVSDTQAATAHGTLGALGGAAVGFAIGSTPVAAIAGALGGAILGHALTPGSVRGTDVLVKLKDNQLLGVPEVGNPGLHPGEQVAILRGAHGNTRAVPLH</sequence>
<gene>
    <name evidence="1" type="ORF">BAE27_05930</name>
    <name evidence="2" type="ORF">BAE30_13020</name>
</gene>
<dbReference type="Proteomes" id="UP000175707">
    <property type="component" value="Unassembled WGS sequence"/>
</dbReference>
<accession>A0A1E7YNL1</accession>
<name>A0A1E7YNL1_9PROT</name>
<reference evidence="3 4" key="1">
    <citation type="submission" date="2016-06" db="EMBL/GenBank/DDBJ databases">
        <title>Gene turnover analysis identifies the evolutionary adaptation of the extremophile Acidithiobacillus caldus.</title>
        <authorList>
            <person name="Zhang X."/>
        </authorList>
    </citation>
    <scope>NUCLEOTIDE SEQUENCE [LARGE SCALE GENOMIC DNA]</scope>
    <source>
        <strain evidence="1 3">DX</strain>
        <strain evidence="2 4">S1</strain>
    </source>
</reference>
<evidence type="ECO:0000313" key="1">
    <source>
        <dbReference type="EMBL" id="OFC36605.1"/>
    </source>
</evidence>
<evidence type="ECO:0008006" key="5">
    <source>
        <dbReference type="Google" id="ProtNLM"/>
    </source>
</evidence>
<organism evidence="1 3">
    <name type="scientific">Acidithiobacillus caldus</name>
    <dbReference type="NCBI Taxonomy" id="33059"/>
    <lineage>
        <taxon>Bacteria</taxon>
        <taxon>Pseudomonadati</taxon>
        <taxon>Pseudomonadota</taxon>
        <taxon>Acidithiobacillia</taxon>
        <taxon>Acidithiobacillales</taxon>
        <taxon>Acidithiobacillaceae</taxon>
        <taxon>Acidithiobacillus</taxon>
    </lineage>
</organism>
<dbReference type="AlphaFoldDB" id="A0A1E7YNL1"/>
<dbReference type="RefSeq" id="WP_070113836.1">
    <property type="nucleotide sequence ID" value="NZ_LZYE01000144.1"/>
</dbReference>
<evidence type="ECO:0000313" key="4">
    <source>
        <dbReference type="Proteomes" id="UP000175707"/>
    </source>
</evidence>
<comment type="caution">
    <text evidence="1">The sequence shown here is derived from an EMBL/GenBank/DDBJ whole genome shotgun (WGS) entry which is preliminary data.</text>
</comment>
<proteinExistence type="predicted"/>